<protein>
    <recommendedName>
        <fullName evidence="1">SF4 helicase domain-containing protein</fullName>
    </recommendedName>
</protein>
<dbReference type="PANTHER" id="PTHR30313">
    <property type="entry name" value="DNA PRIMASE"/>
    <property type="match status" value="1"/>
</dbReference>
<dbReference type="Pfam" id="PF03796">
    <property type="entry name" value="DnaB_C"/>
    <property type="match status" value="1"/>
</dbReference>
<dbReference type="InterPro" id="IPR007694">
    <property type="entry name" value="DNA_helicase_DnaB-like_C"/>
</dbReference>
<gene>
    <name evidence="2" type="ORF">DRH29_04615</name>
</gene>
<evidence type="ECO:0000313" key="2">
    <source>
        <dbReference type="EMBL" id="RLC36415.1"/>
    </source>
</evidence>
<organism evidence="2 3">
    <name type="scientific">candidate division Kazan bacterium</name>
    <dbReference type="NCBI Taxonomy" id="2202143"/>
    <lineage>
        <taxon>Bacteria</taxon>
        <taxon>Bacteria division Kazan-3B-28</taxon>
    </lineage>
</organism>
<dbReference type="Proteomes" id="UP000281261">
    <property type="component" value="Unassembled WGS sequence"/>
</dbReference>
<evidence type="ECO:0000313" key="3">
    <source>
        <dbReference type="Proteomes" id="UP000281261"/>
    </source>
</evidence>
<comment type="caution">
    <text evidence="2">The sequence shown here is derived from an EMBL/GenBank/DDBJ whole genome shotgun (WGS) entry which is preliminary data.</text>
</comment>
<dbReference type="GO" id="GO:0003678">
    <property type="term" value="F:DNA helicase activity"/>
    <property type="evidence" value="ECO:0007669"/>
    <property type="project" value="InterPro"/>
</dbReference>
<dbReference type="GO" id="GO:0005524">
    <property type="term" value="F:ATP binding"/>
    <property type="evidence" value="ECO:0007669"/>
    <property type="project" value="InterPro"/>
</dbReference>
<dbReference type="Pfam" id="PF13155">
    <property type="entry name" value="Toprim_2"/>
    <property type="match status" value="1"/>
</dbReference>
<dbReference type="EMBL" id="QMNG01000058">
    <property type="protein sequence ID" value="RLC36415.1"/>
    <property type="molecule type" value="Genomic_DNA"/>
</dbReference>
<dbReference type="InterPro" id="IPR027417">
    <property type="entry name" value="P-loop_NTPase"/>
</dbReference>
<evidence type="ECO:0000259" key="1">
    <source>
        <dbReference type="Pfam" id="PF03796"/>
    </source>
</evidence>
<dbReference type="GO" id="GO:0006269">
    <property type="term" value="P:DNA replication, synthesis of primer"/>
    <property type="evidence" value="ECO:0007669"/>
    <property type="project" value="TreeGrafter"/>
</dbReference>
<accession>A0A420ZBM4</accession>
<feature type="domain" description="SF4 helicase" evidence="1">
    <location>
        <begin position="356"/>
        <end position="619"/>
    </location>
</feature>
<dbReference type="CDD" id="cd01029">
    <property type="entry name" value="TOPRIM_primases"/>
    <property type="match status" value="1"/>
</dbReference>
<dbReference type="InterPro" id="IPR050219">
    <property type="entry name" value="DnaG_primase"/>
</dbReference>
<dbReference type="GO" id="GO:0005737">
    <property type="term" value="C:cytoplasm"/>
    <property type="evidence" value="ECO:0007669"/>
    <property type="project" value="TreeGrafter"/>
</dbReference>
<dbReference type="PANTHER" id="PTHR30313:SF2">
    <property type="entry name" value="DNA PRIMASE"/>
    <property type="match status" value="1"/>
</dbReference>
<dbReference type="Gene3D" id="3.40.1360.10">
    <property type="match status" value="1"/>
</dbReference>
<name>A0A420ZBM4_UNCK3</name>
<dbReference type="Gene3D" id="3.40.50.300">
    <property type="entry name" value="P-loop containing nucleotide triphosphate hydrolases"/>
    <property type="match status" value="1"/>
</dbReference>
<sequence length="629" mass="71537">LEGKPITGSALHETVKYLCQKFNVPFQEIVDTSAENQFLQEVQQFLLTLVKKGNQTLKELIQTVSKEPIVQLLKTKQWLDSVDKFQLGTILKTKTPSGRIKEICDYLNLDLNDLKGNLIIPLFDAKGLFGIQIRRIEGEPKYKTYLASIKKKLFNLDRIDPSKPVYLVEGASSVLTLNSKQVNNVVATLGNHFTESDYEALVRRKVRQIVVVFDNDSGGDQGRRAVCDVCSPKLDIEVIFALLEEYNDPGDYVIAGKKLQDLKVLSLWDYLKLTSQKRNLFIYLATQDDLVKKEKLVADLTKYLHATKQTILDEAKKYEKTPVSTIEALQEKESLIETINIYEKWAWSRGQLLGLSSYKCFDTYLDGLQNGMILVSSPPNQGKSALCISLALEILKKNRDVYIVYLTIDDSILITLSRFLANISGLPINTVANPKFKIMQNPTLTDEQKKSYMMKREEALEYLRDKVSLFNLKDATHGYTIEYLQRLLETTKSLFRDKSLVIVVDNLHKLRSERYARSDKIMVDLVSNNLKLLSSLYQCPLIATAEVTKQSIQMGDTSAAAMKETVSLQYDANLILTIVTKQVIHNRLKLVDVVVNKNKLSTFIGKLPFRFSPELSKMEEEDLTEESIQ</sequence>
<dbReference type="SUPFAM" id="SSF56731">
    <property type="entry name" value="DNA primase core"/>
    <property type="match status" value="1"/>
</dbReference>
<proteinExistence type="predicted"/>
<dbReference type="InterPro" id="IPR034154">
    <property type="entry name" value="TOPRIM_DnaG/twinkle"/>
</dbReference>
<dbReference type="AlphaFoldDB" id="A0A420ZBM4"/>
<dbReference type="SUPFAM" id="SSF52540">
    <property type="entry name" value="P-loop containing nucleoside triphosphate hydrolases"/>
    <property type="match status" value="1"/>
</dbReference>
<feature type="non-terminal residue" evidence="2">
    <location>
        <position position="1"/>
    </location>
</feature>
<reference evidence="2 3" key="1">
    <citation type="submission" date="2018-06" db="EMBL/GenBank/DDBJ databases">
        <title>Extensive metabolic versatility and redundancy in microbially diverse, dynamic hydrothermal sediments.</title>
        <authorList>
            <person name="Dombrowski N."/>
            <person name="Teske A."/>
            <person name="Baker B.J."/>
        </authorList>
    </citation>
    <scope>NUCLEOTIDE SEQUENCE [LARGE SCALE GENOMIC DNA]</scope>
    <source>
        <strain evidence="2">B79_G16</strain>
    </source>
</reference>